<feature type="compositionally biased region" description="Basic and acidic residues" evidence="5">
    <location>
        <begin position="230"/>
        <end position="244"/>
    </location>
</feature>
<dbReference type="Gene3D" id="3.40.50.1240">
    <property type="entry name" value="Phosphoglycerate mutase-like"/>
    <property type="match status" value="1"/>
</dbReference>
<protein>
    <recommendedName>
        <fullName evidence="2">phosphoglycerate mutase (2,3-diphosphoglycerate-dependent)</fullName>
        <ecNumber evidence="2">5.4.2.11</ecNumber>
    </recommendedName>
</protein>
<dbReference type="GO" id="GO:0004619">
    <property type="term" value="F:phosphoglycerate mutase activity"/>
    <property type="evidence" value="ECO:0007669"/>
    <property type="project" value="UniProtKB-EC"/>
</dbReference>
<dbReference type="SUPFAM" id="SSF53254">
    <property type="entry name" value="Phosphoglycerate mutase-like"/>
    <property type="match status" value="1"/>
</dbReference>
<evidence type="ECO:0000256" key="5">
    <source>
        <dbReference type="SAM" id="MobiDB-lite"/>
    </source>
</evidence>
<evidence type="ECO:0000313" key="7">
    <source>
        <dbReference type="Proteomes" id="UP000283946"/>
    </source>
</evidence>
<proteinExistence type="inferred from homology"/>
<dbReference type="InterPro" id="IPR001345">
    <property type="entry name" value="PG/BPGM_mutase_AS"/>
</dbReference>
<dbReference type="Pfam" id="PF00300">
    <property type="entry name" value="His_Phos_1"/>
    <property type="match status" value="1"/>
</dbReference>
<dbReference type="GO" id="GO:0006096">
    <property type="term" value="P:glycolytic process"/>
    <property type="evidence" value="ECO:0007669"/>
    <property type="project" value="UniProtKB-KW"/>
</dbReference>
<evidence type="ECO:0000256" key="4">
    <source>
        <dbReference type="ARBA" id="ARBA00023235"/>
    </source>
</evidence>
<evidence type="ECO:0000256" key="3">
    <source>
        <dbReference type="ARBA" id="ARBA00023152"/>
    </source>
</evidence>
<reference evidence="6 7" key="1">
    <citation type="submission" date="2018-03" db="EMBL/GenBank/DDBJ databases">
        <title>Bacteriophage NCPPB3778 and a type I-E CRISPR drive the evolution of the US Biological Select Agent, Rathayibacter toxicus.</title>
        <authorList>
            <person name="Davis E.W.II."/>
            <person name="Tabima J.F."/>
            <person name="Weisberg A.J."/>
            <person name="Dantas Lopes L."/>
            <person name="Wiseman M.S."/>
            <person name="Wiseman M.S."/>
            <person name="Pupko T."/>
            <person name="Belcher M.S."/>
            <person name="Sechler A.J."/>
            <person name="Tancos M.A."/>
            <person name="Schroeder B.K."/>
            <person name="Murray T.D."/>
            <person name="Luster D.G."/>
            <person name="Schneider W.L."/>
            <person name="Rogers E."/>
            <person name="Andreote F.D."/>
            <person name="Grunwald N.J."/>
            <person name="Putnam M.L."/>
            <person name="Chang J.H."/>
        </authorList>
    </citation>
    <scope>NUCLEOTIDE SEQUENCE [LARGE SCALE GENOMIC DNA]</scope>
    <source>
        <strain evidence="6 7">NCCPB 2253</strain>
    </source>
</reference>
<dbReference type="CDD" id="cd07067">
    <property type="entry name" value="HP_PGM_like"/>
    <property type="match status" value="1"/>
</dbReference>
<dbReference type="InterPro" id="IPR013078">
    <property type="entry name" value="His_Pase_superF_clade-1"/>
</dbReference>
<comment type="similarity">
    <text evidence="1">Belongs to the phosphoglycerate mutase family. BPG-dependent PGAM subfamily.</text>
</comment>
<dbReference type="InterPro" id="IPR029033">
    <property type="entry name" value="His_PPase_superfam"/>
</dbReference>
<dbReference type="RefSeq" id="WP_104265933.1">
    <property type="nucleotide sequence ID" value="NZ_CP028130.1"/>
</dbReference>
<dbReference type="AlphaFoldDB" id="A0AAD1AGB9"/>
<dbReference type="EMBL" id="CP028130">
    <property type="protein sequence ID" value="AZZ56725.1"/>
    <property type="molecule type" value="Genomic_DNA"/>
</dbReference>
<dbReference type="InterPro" id="IPR005952">
    <property type="entry name" value="Phosphogly_mut1"/>
</dbReference>
<dbReference type="PANTHER" id="PTHR11931">
    <property type="entry name" value="PHOSPHOGLYCERATE MUTASE"/>
    <property type="match status" value="1"/>
</dbReference>
<gene>
    <name evidence="6" type="ORF">C7V51_13190</name>
</gene>
<dbReference type="KEGG" id="ria:C7V51_13190"/>
<evidence type="ECO:0000256" key="2">
    <source>
        <dbReference type="ARBA" id="ARBA00012028"/>
    </source>
</evidence>
<organism evidence="6 7">
    <name type="scientific">Rathayibacter iranicus</name>
    <dbReference type="NCBI Taxonomy" id="59737"/>
    <lineage>
        <taxon>Bacteria</taxon>
        <taxon>Bacillati</taxon>
        <taxon>Actinomycetota</taxon>
        <taxon>Actinomycetes</taxon>
        <taxon>Micrococcales</taxon>
        <taxon>Microbacteriaceae</taxon>
        <taxon>Rathayibacter</taxon>
    </lineage>
</organism>
<keyword evidence="3" id="KW-0324">Glycolysis</keyword>
<feature type="region of interest" description="Disordered" evidence="5">
    <location>
        <begin position="230"/>
        <end position="250"/>
    </location>
</feature>
<name>A0AAD1AGB9_9MICO</name>
<dbReference type="Proteomes" id="UP000283946">
    <property type="component" value="Chromosome"/>
</dbReference>
<accession>A0AAD1AGB9</accession>
<evidence type="ECO:0000256" key="1">
    <source>
        <dbReference type="ARBA" id="ARBA00006717"/>
    </source>
</evidence>
<dbReference type="SMART" id="SM00855">
    <property type="entry name" value="PGAM"/>
    <property type="match status" value="1"/>
</dbReference>
<dbReference type="EC" id="5.4.2.11" evidence="2"/>
<keyword evidence="4" id="KW-0413">Isomerase</keyword>
<sequence>MAASRTTGPTEILLVRHGESLANIAASAAEAKGAHEIMVDRRDADVDLSPAGEEQARALGRWLAGEEKPASAWTSPYRRASSTARLAFAEAGIDLPLHSDERLRDRDLGVTDRLTSAGLRARLPEEAARREWLGKFYYRPPGGEAWTDLALRVRSFFDHLDAAAPHGPAVLFCHDAVVLIVRYVCEMLSEHELLDIGASTPVANASVTRLVREGGGWSLALFNRTTHLERSGAPVTRHDNRDAGEGDPYE</sequence>
<dbReference type="PROSITE" id="PS00175">
    <property type="entry name" value="PG_MUTASE"/>
    <property type="match status" value="1"/>
</dbReference>
<evidence type="ECO:0000313" key="6">
    <source>
        <dbReference type="EMBL" id="AZZ56725.1"/>
    </source>
</evidence>